<gene>
    <name evidence="2" type="ORF">DCC35_19575</name>
</gene>
<dbReference type="SUPFAM" id="SSF48452">
    <property type="entry name" value="TPR-like"/>
    <property type="match status" value="1"/>
</dbReference>
<dbReference type="PROSITE" id="PS50005">
    <property type="entry name" value="TPR"/>
    <property type="match status" value="1"/>
</dbReference>
<keyword evidence="3" id="KW-1185">Reference proteome</keyword>
<reference evidence="2 3" key="1">
    <citation type="submission" date="2018-04" db="EMBL/GenBank/DDBJ databases">
        <title>Complete genome uncultured novel isolate.</title>
        <authorList>
            <person name="Merlino G."/>
        </authorList>
    </citation>
    <scope>NUCLEOTIDE SEQUENCE [LARGE SCALE GENOMIC DNA]</scope>
    <source>
        <strain evidence="3">R1DC9</strain>
    </source>
</reference>
<dbReference type="SUPFAM" id="SSF63829">
    <property type="entry name" value="Calcium-dependent phosphotriesterase"/>
    <property type="match status" value="1"/>
</dbReference>
<protein>
    <submittedName>
        <fullName evidence="2">Uncharacterized protein</fullName>
    </submittedName>
</protein>
<dbReference type="RefSeq" id="WP_137092367.1">
    <property type="nucleotide sequence ID" value="NZ_CP028923.1"/>
</dbReference>
<proteinExistence type="predicted"/>
<organism evidence="2 3">
    <name type="scientific">Mangrovivirga cuniculi</name>
    <dbReference type="NCBI Taxonomy" id="2715131"/>
    <lineage>
        <taxon>Bacteria</taxon>
        <taxon>Pseudomonadati</taxon>
        <taxon>Bacteroidota</taxon>
        <taxon>Cytophagia</taxon>
        <taxon>Cytophagales</taxon>
        <taxon>Mangrovivirgaceae</taxon>
        <taxon>Mangrovivirga</taxon>
    </lineage>
</organism>
<evidence type="ECO:0000313" key="3">
    <source>
        <dbReference type="Proteomes" id="UP000298616"/>
    </source>
</evidence>
<evidence type="ECO:0000256" key="1">
    <source>
        <dbReference type="PROSITE-ProRule" id="PRU00339"/>
    </source>
</evidence>
<dbReference type="Proteomes" id="UP000298616">
    <property type="component" value="Chromosome"/>
</dbReference>
<dbReference type="InterPro" id="IPR019734">
    <property type="entry name" value="TPR_rpt"/>
</dbReference>
<name>A0A4D7K7R2_9BACT</name>
<dbReference type="EMBL" id="CP028923">
    <property type="protein sequence ID" value="QCK16774.1"/>
    <property type="molecule type" value="Genomic_DNA"/>
</dbReference>
<evidence type="ECO:0000313" key="2">
    <source>
        <dbReference type="EMBL" id="QCK16774.1"/>
    </source>
</evidence>
<dbReference type="OrthoDB" id="8584394at2"/>
<sequence length="687" mass="78767">MRSIIFLFICSFFTISGQSVSQLYQQAVNSRESGNYDEYLGFMKEANALRANNQRIMYSLAEAYAYTGKADSAFYFLKEVLKIDAENYSLENDAFNTLKSGGFLQRLKFYKNLMQTQIISSDTMLVIEDPDFHIEDIQNYPSINKILVSSVNHRMIYEVDDEGKIKPVLPGKLKLSPLGIDLDNNGSLWVASVGISQGKPNKDFIDRSIIYKIDLQKGVIVKEIEISGESFAGDLFISRDQNVYVTDSKNNSLLKLEGDVFVPVLSDDRFVSLQGITELNGKIYLSDYVKGIFRWDPVSSELIKIRSSKEITLKGIDGLYSYKNKLIGIQNGVRPFRILELELDDGGEFTVNHNYLEKAHPAMDEPTLGFIEGDKFYYLANSFWQLNQDGVINNPENKLPVILTTELNDSKYNLVVEEQVEILNNRAEEAHYFYLNNWAEFRKAARFRGLVSDYSISTTNDSLKKILLRTVYPDSSSYFMIEEFFKSWSGTQDGPQFLNEVPPSEFRKVLQSIIAVEKVSQKFSEEKLSPLCRTEDHRAFDFWLGKWSVYNKNGKFLGYNNVELIQNGCVIKENWFSGNAILTGTSMNFYNKSINRWQQSWVDNTGGVLQLTGGIDDDQMILRSDTTQENQHRITWRPSQDGTVEQIWESTEDGGSTWKQLFYGIYKNSESESYERNKTQLIQEESN</sequence>
<dbReference type="Gene3D" id="1.25.40.10">
    <property type="entry name" value="Tetratricopeptide repeat domain"/>
    <property type="match status" value="1"/>
</dbReference>
<dbReference type="AlphaFoldDB" id="A0A4D7K7R2"/>
<dbReference type="KEGG" id="fpf:DCC35_19575"/>
<dbReference type="Gene3D" id="2.120.10.30">
    <property type="entry name" value="TolB, C-terminal domain"/>
    <property type="match status" value="1"/>
</dbReference>
<feature type="repeat" description="TPR" evidence="1">
    <location>
        <begin position="54"/>
        <end position="87"/>
    </location>
</feature>
<dbReference type="InterPro" id="IPR011042">
    <property type="entry name" value="6-blade_b-propeller_TolB-like"/>
</dbReference>
<dbReference type="InterPro" id="IPR011990">
    <property type="entry name" value="TPR-like_helical_dom_sf"/>
</dbReference>
<accession>A0A4D7K7R2</accession>
<keyword evidence="1" id="KW-0802">TPR repeat</keyword>